<protein>
    <submittedName>
        <fullName evidence="2">Transposase IS116/IS110/IS902 family protein</fullName>
    </submittedName>
</protein>
<keyword evidence="3" id="KW-1185">Reference proteome</keyword>
<gene>
    <name evidence="2" type="ORF">SAMN06295970_13441</name>
</gene>
<feature type="non-terminal residue" evidence="2">
    <location>
        <position position="1"/>
    </location>
</feature>
<dbReference type="RefSeq" id="WP_283445432.1">
    <property type="nucleotide sequence ID" value="NZ_FXUL01000034.1"/>
</dbReference>
<dbReference type="PANTHER" id="PTHR33055:SF3">
    <property type="entry name" value="PUTATIVE TRANSPOSASE FOR IS117-RELATED"/>
    <property type="match status" value="1"/>
</dbReference>
<sequence length="241" mass="26488">QPHIREVPVKSEQQQACLALHRMRSQLMKMRIMQTNALRGLLYEFGVVLPEGHHALLQKIQTELAKAGDRLPGVITESVLEQLTRINKLQEDIDHIDGRLAALGKQNPQMQALQTIPGIGPLTATALAATATDIHGFRSGRQFAAWLGLTPRQTGTGGKIRQLGISKRGDPYVRTLLMHGARAIIARCSRSAWVTALLLRRPYCVVVAALANKLARTAWAVLIKGKAFDQAIWNSDEMVAA</sequence>
<organism evidence="2 3">
    <name type="scientific">Noviherbaspirillum suwonense</name>
    <dbReference type="NCBI Taxonomy" id="1224511"/>
    <lineage>
        <taxon>Bacteria</taxon>
        <taxon>Pseudomonadati</taxon>
        <taxon>Pseudomonadota</taxon>
        <taxon>Betaproteobacteria</taxon>
        <taxon>Burkholderiales</taxon>
        <taxon>Oxalobacteraceae</taxon>
        <taxon>Noviherbaspirillum</taxon>
    </lineage>
</organism>
<dbReference type="EMBL" id="FXUL01000034">
    <property type="protein sequence ID" value="SMP80198.1"/>
    <property type="molecule type" value="Genomic_DNA"/>
</dbReference>
<dbReference type="InterPro" id="IPR003346">
    <property type="entry name" value="Transposase_20"/>
</dbReference>
<dbReference type="Pfam" id="PF02371">
    <property type="entry name" value="Transposase_20"/>
    <property type="match status" value="1"/>
</dbReference>
<accession>A0ABY1QT76</accession>
<feature type="domain" description="Transposase IS116/IS110/IS902 C-terminal" evidence="1">
    <location>
        <begin position="111"/>
        <end position="189"/>
    </location>
</feature>
<evidence type="ECO:0000313" key="2">
    <source>
        <dbReference type="EMBL" id="SMP80198.1"/>
    </source>
</evidence>
<proteinExistence type="predicted"/>
<dbReference type="InterPro" id="IPR047650">
    <property type="entry name" value="Transpos_IS110"/>
</dbReference>
<reference evidence="2 3" key="1">
    <citation type="submission" date="2017-05" db="EMBL/GenBank/DDBJ databases">
        <authorList>
            <person name="Varghese N."/>
            <person name="Submissions S."/>
        </authorList>
    </citation>
    <scope>NUCLEOTIDE SEQUENCE [LARGE SCALE GENOMIC DNA]</scope>
    <source>
        <strain evidence="2 3">DSM 26001</strain>
    </source>
</reference>
<dbReference type="Proteomes" id="UP001158049">
    <property type="component" value="Unassembled WGS sequence"/>
</dbReference>
<evidence type="ECO:0000259" key="1">
    <source>
        <dbReference type="Pfam" id="PF02371"/>
    </source>
</evidence>
<dbReference type="NCBIfam" id="NF033542">
    <property type="entry name" value="transpos_IS110"/>
    <property type="match status" value="1"/>
</dbReference>
<dbReference type="PANTHER" id="PTHR33055">
    <property type="entry name" value="TRANSPOSASE FOR INSERTION SEQUENCE ELEMENT IS1111A"/>
    <property type="match status" value="1"/>
</dbReference>
<name>A0ABY1QT76_9BURK</name>
<evidence type="ECO:0000313" key="3">
    <source>
        <dbReference type="Proteomes" id="UP001158049"/>
    </source>
</evidence>
<comment type="caution">
    <text evidence="2">The sequence shown here is derived from an EMBL/GenBank/DDBJ whole genome shotgun (WGS) entry which is preliminary data.</text>
</comment>